<dbReference type="Proteomes" id="UP000441455">
    <property type="component" value="Unassembled WGS sequence"/>
</dbReference>
<evidence type="ECO:0000256" key="3">
    <source>
        <dbReference type="ARBA" id="ARBA00023134"/>
    </source>
</evidence>
<dbReference type="PIRSF" id="PIRSF005052">
    <property type="entry name" value="P-loopkin"/>
    <property type="match status" value="1"/>
</dbReference>
<keyword evidence="2 4" id="KW-0067">ATP-binding</keyword>
<keyword evidence="3 4" id="KW-0342">GTP-binding</keyword>
<dbReference type="RefSeq" id="WP_022488118.1">
    <property type="nucleotide sequence ID" value="NZ_VULN01000003.1"/>
</dbReference>
<feature type="domain" description="RapZ-like N-terminal" evidence="5">
    <location>
        <begin position="7"/>
        <end position="158"/>
    </location>
</feature>
<dbReference type="InterPro" id="IPR005337">
    <property type="entry name" value="RapZ-like"/>
</dbReference>
<dbReference type="PANTHER" id="PTHR30448">
    <property type="entry name" value="RNASE ADAPTER PROTEIN RAPZ"/>
    <property type="match status" value="1"/>
</dbReference>
<dbReference type="OrthoDB" id="9784461at2"/>
<evidence type="ECO:0000256" key="1">
    <source>
        <dbReference type="ARBA" id="ARBA00022741"/>
    </source>
</evidence>
<dbReference type="Pfam" id="PF03668">
    <property type="entry name" value="RapZ-like_N"/>
    <property type="match status" value="1"/>
</dbReference>
<proteinExistence type="inferred from homology"/>
<evidence type="ECO:0000256" key="2">
    <source>
        <dbReference type="ARBA" id="ARBA00022840"/>
    </source>
</evidence>
<evidence type="ECO:0000259" key="5">
    <source>
        <dbReference type="Pfam" id="PF03668"/>
    </source>
</evidence>
<feature type="domain" description="RapZ C-terminal" evidence="6">
    <location>
        <begin position="166"/>
        <end position="285"/>
    </location>
</feature>
<evidence type="ECO:0000256" key="4">
    <source>
        <dbReference type="HAMAP-Rule" id="MF_00636"/>
    </source>
</evidence>
<dbReference type="InterPro" id="IPR053930">
    <property type="entry name" value="RapZ-like_N"/>
</dbReference>
<dbReference type="InterPro" id="IPR027417">
    <property type="entry name" value="P-loop_NTPase"/>
</dbReference>
<sequence>MEMARTLLITGMSGAGKTQVMRTLEDLGYFCVDNLPPTFIPKFIELCLQNKNGGAQLALVVDIRGGKFFKDLNQVLDQLNQSSVPYELVFLDADDATLIRRYKETRRRHPLAGRNGLSADIARERDILSQIRQRATTIIDTSKTSTKELRSKIVQLFGKGGELPPMNIVVQSFGFKYGIPLDCDMVFDVRFLPNPFYIPELKNLCGNDQPVMDYIQEKPVTGDFEEKLFGLIQFLLPQYVQEGKSQLMIGVGCTGGRHRSVFIANALGRFIEKCGYGVQVIHRDLIKK</sequence>
<dbReference type="InterPro" id="IPR053931">
    <property type="entry name" value="RapZ_C"/>
</dbReference>
<dbReference type="AlphaFoldDB" id="A0A6N7VKR0"/>
<protein>
    <submittedName>
        <fullName evidence="7">RNase adapter RapZ</fullName>
    </submittedName>
</protein>
<comment type="caution">
    <text evidence="7">The sequence shown here is derived from an EMBL/GenBank/DDBJ whole genome shotgun (WGS) entry which is preliminary data.</text>
</comment>
<evidence type="ECO:0000313" key="8">
    <source>
        <dbReference type="Proteomes" id="UP000441455"/>
    </source>
</evidence>
<dbReference type="Pfam" id="PF22740">
    <property type="entry name" value="PapZ_C"/>
    <property type="match status" value="1"/>
</dbReference>
<dbReference type="Gene3D" id="3.40.50.300">
    <property type="entry name" value="P-loop containing nucleotide triphosphate hydrolases"/>
    <property type="match status" value="1"/>
</dbReference>
<feature type="binding site" evidence="4">
    <location>
        <begin position="11"/>
        <end position="18"/>
    </location>
    <ligand>
        <name>ATP</name>
        <dbReference type="ChEBI" id="CHEBI:30616"/>
    </ligand>
</feature>
<evidence type="ECO:0000259" key="6">
    <source>
        <dbReference type="Pfam" id="PF22740"/>
    </source>
</evidence>
<name>A0A6N7VKR0_ACIFE</name>
<reference evidence="7 8" key="1">
    <citation type="submission" date="2019-08" db="EMBL/GenBank/DDBJ databases">
        <title>In-depth cultivation of the pig gut microbiome towards novel bacterial diversity and tailored functional studies.</title>
        <authorList>
            <person name="Wylensek D."/>
            <person name="Hitch T.C.A."/>
            <person name="Clavel T."/>
        </authorList>
    </citation>
    <scope>NUCLEOTIDE SEQUENCE [LARGE SCALE GENOMIC DNA]</scope>
    <source>
        <strain evidence="7 8">WCA-389-WT-5B</strain>
    </source>
</reference>
<dbReference type="PANTHER" id="PTHR30448:SF0">
    <property type="entry name" value="RNASE ADAPTER PROTEIN RAPZ"/>
    <property type="match status" value="1"/>
</dbReference>
<dbReference type="SUPFAM" id="SSF52540">
    <property type="entry name" value="P-loop containing nucleoside triphosphate hydrolases"/>
    <property type="match status" value="1"/>
</dbReference>
<dbReference type="HAMAP" id="MF_00636">
    <property type="entry name" value="RapZ_like"/>
    <property type="match status" value="1"/>
</dbReference>
<organism evidence="7 8">
    <name type="scientific">Acidaminococcus fermentans</name>
    <dbReference type="NCBI Taxonomy" id="905"/>
    <lineage>
        <taxon>Bacteria</taxon>
        <taxon>Bacillati</taxon>
        <taxon>Bacillota</taxon>
        <taxon>Negativicutes</taxon>
        <taxon>Acidaminococcales</taxon>
        <taxon>Acidaminococcaceae</taxon>
        <taxon>Acidaminococcus</taxon>
    </lineage>
</organism>
<gene>
    <name evidence="7" type="primary">rapZ</name>
    <name evidence="7" type="ORF">FX155_03320</name>
</gene>
<accession>A0A6N7VKR0</accession>
<feature type="binding site" evidence="4">
    <location>
        <begin position="62"/>
        <end position="65"/>
    </location>
    <ligand>
        <name>GTP</name>
        <dbReference type="ChEBI" id="CHEBI:37565"/>
    </ligand>
</feature>
<dbReference type="GO" id="GO:0005524">
    <property type="term" value="F:ATP binding"/>
    <property type="evidence" value="ECO:0007669"/>
    <property type="project" value="UniProtKB-UniRule"/>
</dbReference>
<evidence type="ECO:0000313" key="7">
    <source>
        <dbReference type="EMBL" id="MSS81640.1"/>
    </source>
</evidence>
<keyword evidence="1 4" id="KW-0547">Nucleotide-binding</keyword>
<dbReference type="GO" id="GO:0005525">
    <property type="term" value="F:GTP binding"/>
    <property type="evidence" value="ECO:0007669"/>
    <property type="project" value="UniProtKB-UniRule"/>
</dbReference>
<dbReference type="NCBIfam" id="NF003828">
    <property type="entry name" value="PRK05416.1"/>
    <property type="match status" value="1"/>
</dbReference>
<dbReference type="EMBL" id="VULN01000003">
    <property type="protein sequence ID" value="MSS81640.1"/>
    <property type="molecule type" value="Genomic_DNA"/>
</dbReference>